<dbReference type="EMBL" id="FR695866">
    <property type="protein sequence ID" value="CBX27500.1"/>
    <property type="molecule type" value="Genomic_DNA"/>
</dbReference>
<dbReference type="PANTHER" id="PTHR30160">
    <property type="entry name" value="TETRAACYLDISACCHARIDE 4'-KINASE-RELATED"/>
    <property type="match status" value="1"/>
</dbReference>
<reference evidence="3" key="1">
    <citation type="journal article" date="2011" name="Environ. Microbiol.">
        <title>Genomic insights into the metabolic potential of the polycyclic aromatic hydrocarbon degrading sulfate-reducing Deltaproteobacterium N47.</title>
        <authorList>
            <person name="Bergmann F."/>
            <person name="Selesi D."/>
            <person name="Weinmaier T."/>
            <person name="Tischler P."/>
            <person name="Rattei T."/>
            <person name="Meckenstock R.U."/>
        </authorList>
    </citation>
    <scope>NUCLEOTIDE SEQUENCE</scope>
</reference>
<keyword evidence="1" id="KW-0328">Glycosyltransferase</keyword>
<evidence type="ECO:0000256" key="2">
    <source>
        <dbReference type="ARBA" id="ARBA00022679"/>
    </source>
</evidence>
<dbReference type="InterPro" id="IPR051199">
    <property type="entry name" value="LPS_LOS_Heptosyltrfase"/>
</dbReference>
<sequence>MQRKLLFIHQGAIGDIVSLFPAIIKLKEKFRQIDAICNKNIGELACLLKITDKTYPVEAAFFSSLFSGKVDSVAAEILRSYDEILLFSYSAEFENTISSIIQKRIYRISPRPDATLEIHILSYILKFLAQNKLIDNDNLPEKQYHDYLTKEFGNRKAQHTESKIIIHPGSGSTRKNWPVSNYINVCENLDSKKICYEVIIGPAEYDLAEIFKKNLLSNIKIHRPAKLSELVPLLKQSRGFIGNDSGISHLAAFMGIPAILIFGPSNPKRWKPFGRFVQILRSQTGCIPCFETGKQECKDPKCLNGITPEIVLKTLYSGMLKHNIAP</sequence>
<evidence type="ECO:0000256" key="1">
    <source>
        <dbReference type="ARBA" id="ARBA00022676"/>
    </source>
</evidence>
<dbReference type="GO" id="GO:0008713">
    <property type="term" value="F:ADP-heptose-lipopolysaccharide heptosyltransferase activity"/>
    <property type="evidence" value="ECO:0007669"/>
    <property type="project" value="TreeGrafter"/>
</dbReference>
<proteinExistence type="predicted"/>
<dbReference type="PANTHER" id="PTHR30160:SF23">
    <property type="match status" value="1"/>
</dbReference>
<accession>E1YAA6</accession>
<keyword evidence="2" id="KW-0808">Transferase</keyword>
<dbReference type="CAZy" id="GT9">
    <property type="family name" value="Glycosyltransferase Family 9"/>
</dbReference>
<dbReference type="Gene3D" id="3.40.50.2000">
    <property type="entry name" value="Glycogen Phosphorylase B"/>
    <property type="match status" value="2"/>
</dbReference>
<dbReference type="GO" id="GO:0009244">
    <property type="term" value="P:lipopolysaccharide core region biosynthetic process"/>
    <property type="evidence" value="ECO:0007669"/>
    <property type="project" value="TreeGrafter"/>
</dbReference>
<dbReference type="Pfam" id="PF01075">
    <property type="entry name" value="Glyco_transf_9"/>
    <property type="match status" value="1"/>
</dbReference>
<dbReference type="SUPFAM" id="SSF53756">
    <property type="entry name" value="UDP-Glycosyltransferase/glycogen phosphorylase"/>
    <property type="match status" value="1"/>
</dbReference>
<dbReference type="CDD" id="cd03789">
    <property type="entry name" value="GT9_LPS_heptosyltransferase"/>
    <property type="match status" value="1"/>
</dbReference>
<organism evidence="3">
    <name type="scientific">uncultured Desulfobacterium sp</name>
    <dbReference type="NCBI Taxonomy" id="201089"/>
    <lineage>
        <taxon>Bacteria</taxon>
        <taxon>Pseudomonadati</taxon>
        <taxon>Thermodesulfobacteriota</taxon>
        <taxon>Desulfobacteria</taxon>
        <taxon>Desulfobacterales</taxon>
        <taxon>Desulfobacteriaceae</taxon>
        <taxon>Desulfobacterium</taxon>
        <taxon>environmental samples</taxon>
    </lineage>
</organism>
<dbReference type="AlphaFoldDB" id="E1YAA6"/>
<evidence type="ECO:0000313" key="3">
    <source>
        <dbReference type="EMBL" id="CBX27500.1"/>
    </source>
</evidence>
<protein>
    <submittedName>
        <fullName evidence="3">Uncharacterized protein</fullName>
    </submittedName>
</protein>
<name>E1YAA6_9BACT</name>
<dbReference type="GO" id="GO:0005829">
    <property type="term" value="C:cytosol"/>
    <property type="evidence" value="ECO:0007669"/>
    <property type="project" value="TreeGrafter"/>
</dbReference>
<gene>
    <name evidence="3" type="ORF">N47_H23220</name>
</gene>
<dbReference type="InterPro" id="IPR002201">
    <property type="entry name" value="Glyco_trans_9"/>
</dbReference>